<feature type="compositionally biased region" description="Basic and acidic residues" evidence="1">
    <location>
        <begin position="345"/>
        <end position="359"/>
    </location>
</feature>
<feature type="compositionally biased region" description="Low complexity" evidence="1">
    <location>
        <begin position="360"/>
        <end position="397"/>
    </location>
</feature>
<feature type="region of interest" description="Disordered" evidence="1">
    <location>
        <begin position="299"/>
        <end position="440"/>
    </location>
</feature>
<proteinExistence type="predicted"/>
<feature type="region of interest" description="Disordered" evidence="1">
    <location>
        <begin position="47"/>
        <end position="205"/>
    </location>
</feature>
<name>A0A8T0WQD6_PANVG</name>
<feature type="compositionally biased region" description="Low complexity" evidence="1">
    <location>
        <begin position="169"/>
        <end position="181"/>
    </location>
</feature>
<feature type="compositionally biased region" description="Basic residues" evidence="1">
    <location>
        <begin position="155"/>
        <end position="168"/>
    </location>
</feature>
<feature type="compositionally biased region" description="Low complexity" evidence="1">
    <location>
        <begin position="249"/>
        <end position="258"/>
    </location>
</feature>
<evidence type="ECO:0000256" key="1">
    <source>
        <dbReference type="SAM" id="MobiDB-lite"/>
    </source>
</evidence>
<reference evidence="2" key="1">
    <citation type="submission" date="2020-05" db="EMBL/GenBank/DDBJ databases">
        <title>WGS assembly of Panicum virgatum.</title>
        <authorList>
            <person name="Lovell J.T."/>
            <person name="Jenkins J."/>
            <person name="Shu S."/>
            <person name="Juenger T.E."/>
            <person name="Schmutz J."/>
        </authorList>
    </citation>
    <scope>NUCLEOTIDE SEQUENCE</scope>
    <source>
        <strain evidence="2">AP13</strain>
    </source>
</reference>
<feature type="compositionally biased region" description="Basic and acidic residues" evidence="1">
    <location>
        <begin position="138"/>
        <end position="151"/>
    </location>
</feature>
<gene>
    <name evidence="2" type="ORF">PVAP13_2KG077800</name>
</gene>
<dbReference type="Proteomes" id="UP000823388">
    <property type="component" value="Chromosome 2K"/>
</dbReference>
<feature type="compositionally biased region" description="Basic residues" evidence="1">
    <location>
        <begin position="93"/>
        <end position="137"/>
    </location>
</feature>
<feature type="region of interest" description="Disordered" evidence="1">
    <location>
        <begin position="1"/>
        <end position="34"/>
    </location>
</feature>
<sequence>MLTNGSIQAKGHAFHPSPLPFRYPAGAPSPAAARSFSNLHRLRVRRLRAVRRPERRRPGLLRRRGPGGAVRRAAGQVPGPPQRRRQRQPERPRLRRGAGHALPRRVPRPQQQPRRRRRRQPGVARRRGRRVLRRRQRGVPEPEPHQPEAHPRVGGLRRRRRAGRRHHGPAGCAEAQEAAAASRRRPLRRGAGHGVRRVLVGDGRPPLAPFRARLELRAGRAGPGAQHVGASGLAAHGAQAPVQGTAGCPPGSVSSAGPRRGRRRLHLGAAAEQVRRGARGLGARVRAAPPVLVRGSVPRHRGVQRRAAARRRRVRKRVQGRPPQDRYGGRREEGVVAAARAVQAARDHEGVRRRGREPGTAEASQPRAAASSSSSTTTCPTAAWTRTSTTTGARAPPWAGLSGFTSSEGSRPGCCTSTRTGSESSSTETSRPATCSSTAR</sequence>
<evidence type="ECO:0000313" key="2">
    <source>
        <dbReference type="EMBL" id="KAG2645339.1"/>
    </source>
</evidence>
<feature type="compositionally biased region" description="Low complexity" evidence="1">
    <location>
        <begin position="24"/>
        <end position="33"/>
    </location>
</feature>
<dbReference type="AlphaFoldDB" id="A0A8T0WQD6"/>
<accession>A0A8T0WQD6</accession>
<organism evidence="2 3">
    <name type="scientific">Panicum virgatum</name>
    <name type="common">Blackwell switchgrass</name>
    <dbReference type="NCBI Taxonomy" id="38727"/>
    <lineage>
        <taxon>Eukaryota</taxon>
        <taxon>Viridiplantae</taxon>
        <taxon>Streptophyta</taxon>
        <taxon>Embryophyta</taxon>
        <taxon>Tracheophyta</taxon>
        <taxon>Spermatophyta</taxon>
        <taxon>Magnoliopsida</taxon>
        <taxon>Liliopsida</taxon>
        <taxon>Poales</taxon>
        <taxon>Poaceae</taxon>
        <taxon>PACMAD clade</taxon>
        <taxon>Panicoideae</taxon>
        <taxon>Panicodae</taxon>
        <taxon>Paniceae</taxon>
        <taxon>Panicinae</taxon>
        <taxon>Panicum</taxon>
        <taxon>Panicum sect. Hiantes</taxon>
    </lineage>
</organism>
<protein>
    <submittedName>
        <fullName evidence="2">Uncharacterized protein</fullName>
    </submittedName>
</protein>
<feature type="compositionally biased region" description="Low complexity" evidence="1">
    <location>
        <begin position="335"/>
        <end position="344"/>
    </location>
</feature>
<feature type="region of interest" description="Disordered" evidence="1">
    <location>
        <begin position="222"/>
        <end position="263"/>
    </location>
</feature>
<feature type="compositionally biased region" description="Basic residues" evidence="1">
    <location>
        <begin position="299"/>
        <end position="319"/>
    </location>
</feature>
<feature type="compositionally biased region" description="Basic residues" evidence="1">
    <location>
        <begin position="182"/>
        <end position="196"/>
    </location>
</feature>
<evidence type="ECO:0000313" key="3">
    <source>
        <dbReference type="Proteomes" id="UP000823388"/>
    </source>
</evidence>
<comment type="caution">
    <text evidence="2">The sequence shown here is derived from an EMBL/GenBank/DDBJ whole genome shotgun (WGS) entry which is preliminary data.</text>
</comment>
<keyword evidence="3" id="KW-1185">Reference proteome</keyword>
<feature type="compositionally biased region" description="Low complexity" evidence="1">
    <location>
        <begin position="413"/>
        <end position="431"/>
    </location>
</feature>
<feature type="compositionally biased region" description="Basic and acidic residues" evidence="1">
    <location>
        <begin position="323"/>
        <end position="334"/>
    </location>
</feature>
<dbReference type="EMBL" id="CM029039">
    <property type="protein sequence ID" value="KAG2645339.1"/>
    <property type="molecule type" value="Genomic_DNA"/>
</dbReference>
<feature type="compositionally biased region" description="Basic residues" evidence="1">
    <location>
        <begin position="47"/>
        <end position="65"/>
    </location>
</feature>